<evidence type="ECO:0000313" key="3">
    <source>
        <dbReference type="Proteomes" id="UP001195941"/>
    </source>
</evidence>
<dbReference type="RefSeq" id="WP_212700807.1">
    <property type="nucleotide sequence ID" value="NZ_JADMKU010000006.1"/>
</dbReference>
<proteinExistence type="predicted"/>
<dbReference type="PANTHER" id="PTHR43628:SF1">
    <property type="entry name" value="CHITIN SYNTHASE REGULATORY FACTOR 2-RELATED"/>
    <property type="match status" value="1"/>
</dbReference>
<sequence length="650" mass="68634">MKALRTWRLAIPALAMTGVLNFAPATQALADQVEGRVSKVSAGASVSITVPDGTVVAPGDPVTILADIPGLGLTAIATPWTVDSFANGVAVATPQSPPTGAPQVGYTARIETDAVAGSAVVADPAPDPETGGAQPGENQDVTSIYLRARQLSLSDNSADHGRAAILYRQAADMQHGGAMTALGALYGFGRGMDRDDRVALDWHRRAAKLGDAEAMLRLGLIYLTGRGVAVDERQAAARFRLAAAGGNAQAMYILALLHEDGIGVEASMTEMVRWLEQATRAGHLEAMYILGEIYEDGEDGIIAADIGKAERYRLAAANAGHVGAMEQLADFYLGRDAGAAERWSSAARNTAPRPDYLSDPRCLSWWECYLPALERAGDRDTHADVQPMPDAAGTTRGEANAPTVRVTYVVQDCDRIAATPLDPDRPDPDLGVPYAQLNPPVVIAECNADIAQWPDTARFYAQIARGYHKAGRYADAYNAAMIGAEMGSGQAMAIVGALYRSGQHVAKSPAEALRWLEKAGFAGNIVAMHFAASMHLNAEGVPYNARAAAEWYQAAADHGNGEAMANLGVLYDNGQGVAYDSDEAAANLMAGLAMGSDRARDILLGNPNQLSPHTRKAVQLILRNDGLYTGALDGAFGPQTLRALRARIPN</sequence>
<dbReference type="Gene3D" id="1.25.40.10">
    <property type="entry name" value="Tetratricopeptide repeat domain"/>
    <property type="match status" value="2"/>
</dbReference>
<evidence type="ECO:0000256" key="1">
    <source>
        <dbReference type="SAM" id="SignalP"/>
    </source>
</evidence>
<dbReference type="InterPro" id="IPR011990">
    <property type="entry name" value="TPR-like_helical_dom_sf"/>
</dbReference>
<dbReference type="EMBL" id="JADMKU010000006">
    <property type="protein sequence ID" value="MBR9651289.1"/>
    <property type="molecule type" value="Genomic_DNA"/>
</dbReference>
<dbReference type="Pfam" id="PF08238">
    <property type="entry name" value="Sel1"/>
    <property type="match status" value="8"/>
</dbReference>
<dbReference type="SMART" id="SM00671">
    <property type="entry name" value="SEL1"/>
    <property type="match status" value="7"/>
</dbReference>
<dbReference type="SUPFAM" id="SSF81901">
    <property type="entry name" value="HCP-like"/>
    <property type="match status" value="2"/>
</dbReference>
<name>A0ABS5HQR4_9RHOB</name>
<dbReference type="PANTHER" id="PTHR43628">
    <property type="entry name" value="ACTIVATOR OF C KINASE PROTEIN 1-RELATED"/>
    <property type="match status" value="1"/>
</dbReference>
<reference evidence="2 3" key="1">
    <citation type="journal article" date="2021" name="Arch. Microbiol.">
        <title>Thalassobius aquimarinus sp. nov., isolated from the Sea of Japan seashore.</title>
        <authorList>
            <person name="Kurilenko V.V."/>
            <person name="Romanenko L.A."/>
            <person name="Chernysheva N.Y."/>
            <person name="Velansky P.V."/>
            <person name="Tekutyeva L.A."/>
            <person name="Isaeva M.P."/>
            <person name="Mikhailov V.V."/>
        </authorList>
    </citation>
    <scope>NUCLEOTIDE SEQUENCE [LARGE SCALE GENOMIC DNA]</scope>
    <source>
        <strain evidence="2 3">KMM 8518</strain>
    </source>
</reference>
<gene>
    <name evidence="2" type="ORF">IT775_09160</name>
</gene>
<feature type="signal peptide" evidence="1">
    <location>
        <begin position="1"/>
        <end position="30"/>
    </location>
</feature>
<accession>A0ABS5HQR4</accession>
<dbReference type="Proteomes" id="UP001195941">
    <property type="component" value="Unassembled WGS sequence"/>
</dbReference>
<evidence type="ECO:0000313" key="2">
    <source>
        <dbReference type="EMBL" id="MBR9651289.1"/>
    </source>
</evidence>
<feature type="chain" id="PRO_5046544061" evidence="1">
    <location>
        <begin position="31"/>
        <end position="650"/>
    </location>
</feature>
<organism evidence="2 3">
    <name type="scientific">Thalassovita aquimarina</name>
    <dbReference type="NCBI Taxonomy" id="2785917"/>
    <lineage>
        <taxon>Bacteria</taxon>
        <taxon>Pseudomonadati</taxon>
        <taxon>Pseudomonadota</taxon>
        <taxon>Alphaproteobacteria</taxon>
        <taxon>Rhodobacterales</taxon>
        <taxon>Roseobacteraceae</taxon>
        <taxon>Thalassovita</taxon>
    </lineage>
</organism>
<protein>
    <submittedName>
        <fullName evidence="2">Sel1 repeat family protein</fullName>
    </submittedName>
</protein>
<comment type="caution">
    <text evidence="2">The sequence shown here is derived from an EMBL/GenBank/DDBJ whole genome shotgun (WGS) entry which is preliminary data.</text>
</comment>
<dbReference type="InterPro" id="IPR006597">
    <property type="entry name" value="Sel1-like"/>
</dbReference>
<dbReference type="InterPro" id="IPR052945">
    <property type="entry name" value="Mitotic_Regulator"/>
</dbReference>
<keyword evidence="3" id="KW-1185">Reference proteome</keyword>
<keyword evidence="1" id="KW-0732">Signal</keyword>